<dbReference type="PRINTS" id="PR00001">
    <property type="entry name" value="GLABLOOD"/>
</dbReference>
<dbReference type="GO" id="GO:0004252">
    <property type="term" value="F:serine-type endopeptidase activity"/>
    <property type="evidence" value="ECO:0007669"/>
    <property type="project" value="InterPro"/>
</dbReference>
<dbReference type="PROSITE" id="PS50026">
    <property type="entry name" value="EGF_3"/>
    <property type="match status" value="1"/>
</dbReference>
<feature type="compositionally biased region" description="Polar residues" evidence="14">
    <location>
        <begin position="259"/>
        <end position="284"/>
    </location>
</feature>
<dbReference type="PROSITE" id="PS00135">
    <property type="entry name" value="TRYPSIN_SER"/>
    <property type="match status" value="1"/>
</dbReference>
<feature type="domain" description="Gla" evidence="17">
    <location>
        <begin position="98"/>
        <end position="144"/>
    </location>
</feature>
<keyword evidence="4 13" id="KW-0645">Protease</keyword>
<evidence type="ECO:0000256" key="5">
    <source>
        <dbReference type="ARBA" id="ARBA00022729"/>
    </source>
</evidence>
<protein>
    <submittedName>
        <fullName evidence="18">Uncharacterized protein</fullName>
    </submittedName>
</protein>
<dbReference type="Gene3D" id="2.10.25.10">
    <property type="entry name" value="Laminin"/>
    <property type="match status" value="2"/>
</dbReference>
<evidence type="ECO:0000256" key="10">
    <source>
        <dbReference type="ARBA" id="ARBA00023180"/>
    </source>
</evidence>
<evidence type="ECO:0000313" key="19">
    <source>
        <dbReference type="Proteomes" id="UP001044222"/>
    </source>
</evidence>
<evidence type="ECO:0000256" key="3">
    <source>
        <dbReference type="ARBA" id="ARBA00022536"/>
    </source>
</evidence>
<dbReference type="FunFam" id="2.40.10.10:FF:000120">
    <property type="entry name" value="Putative serine protease"/>
    <property type="match status" value="1"/>
</dbReference>
<feature type="active site" description="Charge relay system" evidence="11">
    <location>
        <position position="350"/>
    </location>
</feature>
<organism evidence="18 19">
    <name type="scientific">Anguilla anguilla</name>
    <name type="common">European freshwater eel</name>
    <name type="synonym">Muraena anguilla</name>
    <dbReference type="NCBI Taxonomy" id="7936"/>
    <lineage>
        <taxon>Eukaryota</taxon>
        <taxon>Metazoa</taxon>
        <taxon>Chordata</taxon>
        <taxon>Craniata</taxon>
        <taxon>Vertebrata</taxon>
        <taxon>Euteleostomi</taxon>
        <taxon>Actinopterygii</taxon>
        <taxon>Neopterygii</taxon>
        <taxon>Teleostei</taxon>
        <taxon>Anguilliformes</taxon>
        <taxon>Anguillidae</taxon>
        <taxon>Anguilla</taxon>
    </lineage>
</organism>
<feature type="domain" description="Peptidase S1" evidence="16">
    <location>
        <begin position="309"/>
        <end position="540"/>
    </location>
</feature>
<dbReference type="InterPro" id="IPR000742">
    <property type="entry name" value="EGF"/>
</dbReference>
<dbReference type="InterPro" id="IPR050442">
    <property type="entry name" value="Peptidase_S1_coag_factors"/>
</dbReference>
<dbReference type="InterPro" id="IPR035972">
    <property type="entry name" value="GLA-like_dom_SF"/>
</dbReference>
<dbReference type="PIRSF" id="PIRSF001143">
    <property type="entry name" value="Factor_X"/>
    <property type="match status" value="1"/>
</dbReference>
<dbReference type="PROSITE" id="PS01186">
    <property type="entry name" value="EGF_2"/>
    <property type="match status" value="1"/>
</dbReference>
<dbReference type="Pfam" id="PF00008">
    <property type="entry name" value="EGF"/>
    <property type="match status" value="1"/>
</dbReference>
<comment type="subcellular location">
    <subcellularLocation>
        <location evidence="1">Secreted</location>
    </subcellularLocation>
</comment>
<dbReference type="PROSITE" id="PS50240">
    <property type="entry name" value="TRYPSIN_DOM"/>
    <property type="match status" value="1"/>
</dbReference>
<evidence type="ECO:0000256" key="11">
    <source>
        <dbReference type="PIRSR" id="PIRSR001143-1"/>
    </source>
</evidence>
<dbReference type="AlphaFoldDB" id="A0A9D3M1U5"/>
<evidence type="ECO:0000256" key="9">
    <source>
        <dbReference type="ARBA" id="ARBA00023157"/>
    </source>
</evidence>
<dbReference type="InterPro" id="IPR018114">
    <property type="entry name" value="TRYPSIN_HIS"/>
</dbReference>
<dbReference type="FunFam" id="2.10.25.10:FF:000321">
    <property type="entry name" value="Protein delta homolog 1"/>
    <property type="match status" value="1"/>
</dbReference>
<keyword evidence="10" id="KW-0325">Glycoprotein</keyword>
<keyword evidence="3 12" id="KW-0245">EGF-like domain</keyword>
<dbReference type="Pfam" id="PF14670">
    <property type="entry name" value="FXa_inhibition"/>
    <property type="match status" value="1"/>
</dbReference>
<dbReference type="InterPro" id="IPR001314">
    <property type="entry name" value="Peptidase_S1A"/>
</dbReference>
<dbReference type="Gene3D" id="4.10.740.10">
    <property type="entry name" value="Coagulation Factor IX"/>
    <property type="match status" value="1"/>
</dbReference>
<dbReference type="InterPro" id="IPR017857">
    <property type="entry name" value="Coagulation_fac-like_Gla_dom"/>
</dbReference>
<dbReference type="SUPFAM" id="SSF50494">
    <property type="entry name" value="Trypsin-like serine proteases"/>
    <property type="match status" value="1"/>
</dbReference>
<dbReference type="GO" id="GO:0005509">
    <property type="term" value="F:calcium ion binding"/>
    <property type="evidence" value="ECO:0007669"/>
    <property type="project" value="InterPro"/>
</dbReference>
<comment type="caution">
    <text evidence="12">Lacks conserved residue(s) required for the propagation of feature annotation.</text>
</comment>
<dbReference type="InterPro" id="IPR033116">
    <property type="entry name" value="TRYPSIN_SER"/>
</dbReference>
<dbReference type="PROSITE" id="PS00134">
    <property type="entry name" value="TRYPSIN_HIS"/>
    <property type="match status" value="1"/>
</dbReference>
<feature type="domain" description="EGF-like" evidence="15">
    <location>
        <begin position="144"/>
        <end position="180"/>
    </location>
</feature>
<evidence type="ECO:0000259" key="16">
    <source>
        <dbReference type="PROSITE" id="PS50240"/>
    </source>
</evidence>
<dbReference type="CDD" id="cd00190">
    <property type="entry name" value="Tryp_SPc"/>
    <property type="match status" value="1"/>
</dbReference>
<gene>
    <name evidence="18" type="ORF">ANANG_G00233920</name>
</gene>
<dbReference type="CDD" id="cd00054">
    <property type="entry name" value="EGF_CA"/>
    <property type="match status" value="1"/>
</dbReference>
<evidence type="ECO:0000256" key="13">
    <source>
        <dbReference type="RuleBase" id="RU363034"/>
    </source>
</evidence>
<comment type="caution">
    <text evidence="18">The sequence shown here is derived from an EMBL/GenBank/DDBJ whole genome shotgun (WGS) entry which is preliminary data.</text>
</comment>
<dbReference type="InterPro" id="IPR001254">
    <property type="entry name" value="Trypsin_dom"/>
</dbReference>
<keyword evidence="9 12" id="KW-1015">Disulfide bond</keyword>
<evidence type="ECO:0000256" key="4">
    <source>
        <dbReference type="ARBA" id="ARBA00022670"/>
    </source>
</evidence>
<dbReference type="EMBL" id="JAFIRN010000013">
    <property type="protein sequence ID" value="KAG5836933.1"/>
    <property type="molecule type" value="Genomic_DNA"/>
</dbReference>
<dbReference type="Gene3D" id="2.40.10.10">
    <property type="entry name" value="Trypsin-like serine proteases"/>
    <property type="match status" value="2"/>
</dbReference>
<accession>A0A9D3M1U5</accession>
<dbReference type="Pfam" id="PF00594">
    <property type="entry name" value="Gla"/>
    <property type="match status" value="1"/>
</dbReference>
<name>A0A9D3M1U5_ANGAN</name>
<keyword evidence="8 13" id="KW-0720">Serine protease</keyword>
<feature type="region of interest" description="Disordered" evidence="14">
    <location>
        <begin position="259"/>
        <end position="306"/>
    </location>
</feature>
<proteinExistence type="predicted"/>
<dbReference type="InterPro" id="IPR012224">
    <property type="entry name" value="Pept_S1A_FX"/>
</dbReference>
<evidence type="ECO:0000259" key="15">
    <source>
        <dbReference type="PROSITE" id="PS50026"/>
    </source>
</evidence>
<evidence type="ECO:0000256" key="1">
    <source>
        <dbReference type="ARBA" id="ARBA00004613"/>
    </source>
</evidence>
<dbReference type="SUPFAM" id="SSF57196">
    <property type="entry name" value="EGF/Laminin"/>
    <property type="match status" value="2"/>
</dbReference>
<keyword evidence="19" id="KW-1185">Reference proteome</keyword>
<dbReference type="InterPro" id="IPR009003">
    <property type="entry name" value="Peptidase_S1_PA"/>
</dbReference>
<dbReference type="InterPro" id="IPR043504">
    <property type="entry name" value="Peptidase_S1_PA_chymotrypsin"/>
</dbReference>
<dbReference type="SMART" id="SM00181">
    <property type="entry name" value="EGF"/>
    <property type="match status" value="2"/>
</dbReference>
<evidence type="ECO:0000256" key="12">
    <source>
        <dbReference type="PROSITE-ProRule" id="PRU00076"/>
    </source>
</evidence>
<dbReference type="PROSITE" id="PS50998">
    <property type="entry name" value="GLA_2"/>
    <property type="match status" value="1"/>
</dbReference>
<keyword evidence="2" id="KW-0964">Secreted</keyword>
<dbReference type="PANTHER" id="PTHR24278:SF25">
    <property type="entry name" value="COAGULATION FACTOR IX"/>
    <property type="match status" value="1"/>
</dbReference>
<dbReference type="FunFam" id="4.10.740.10:FF:000001">
    <property type="entry name" value="vitamin K-dependent protein S"/>
    <property type="match status" value="1"/>
</dbReference>
<dbReference type="SMART" id="SM00069">
    <property type="entry name" value="GLA"/>
    <property type="match status" value="1"/>
</dbReference>
<sequence>MKTRFLDWYQCVYYDDIPVSIFEILVKDNSGTQILAFQQTAEYSERKDSCFIRCSTCRMSPYQCGIVTALFLFSFPATLGSKVFLEPDKAVQVLRARRANYFLEEMLPGDLERECYEETCSQEEASEIFQNKEKTLEFWFRYRTLNPCEVNPCVNGGFCTIVRNDFVCLCPPRFDGKRCEIEVFECEYKNGGCLQYCTNMGRATGVQCSCAEGYQLQEDSRTCDEAVPFPCGKRWVQNSGYRSLLDEALLLNDTSAFAQGGNSTQPADNSTSPVGKSIHEGTNSTHHRGNSTDPVQLGLPGEGDDSVRIVGGQLERQGGSPWQVLIRRKNGYGFCGGTLIGPRWVLSAAHCFQETPDHVTIGDYDKMRPDLDEQKIQVEAVMVHPHFHAYTFDSDIALLYLAEAVHLGPYATPICLPNEHLARILSREGTMGTVTGWGATEYLGRSSRYLRKVALPVVDHMKCVQSTEQVVTDNMFCAGYLQENLDACSGDSGGPFVANYRGTWYLTGVISWGEECAAKGKYGFYTRLGNYLPWIQDTILRHGQNATETALT</sequence>
<dbReference type="Proteomes" id="UP001044222">
    <property type="component" value="Chromosome 13"/>
</dbReference>
<evidence type="ECO:0000259" key="17">
    <source>
        <dbReference type="PROSITE" id="PS50998"/>
    </source>
</evidence>
<dbReference type="SMART" id="SM00020">
    <property type="entry name" value="Tryp_SPc"/>
    <property type="match status" value="1"/>
</dbReference>
<keyword evidence="7 13" id="KW-0378">Hydrolase</keyword>
<dbReference type="SUPFAM" id="SSF57630">
    <property type="entry name" value="GLA-domain"/>
    <property type="match status" value="1"/>
</dbReference>
<keyword evidence="5" id="KW-0732">Signal</keyword>
<evidence type="ECO:0000256" key="14">
    <source>
        <dbReference type="SAM" id="MobiDB-lite"/>
    </source>
</evidence>
<dbReference type="GO" id="GO:0006508">
    <property type="term" value="P:proteolysis"/>
    <property type="evidence" value="ECO:0007669"/>
    <property type="project" value="UniProtKB-KW"/>
</dbReference>
<feature type="disulfide bond" evidence="12">
    <location>
        <begin position="170"/>
        <end position="179"/>
    </location>
</feature>
<dbReference type="GO" id="GO:0007596">
    <property type="term" value="P:blood coagulation"/>
    <property type="evidence" value="ECO:0007669"/>
    <property type="project" value="InterPro"/>
</dbReference>
<feature type="active site" description="Charge relay system" evidence="11">
    <location>
        <position position="395"/>
    </location>
</feature>
<dbReference type="PANTHER" id="PTHR24278">
    <property type="entry name" value="COAGULATION FACTOR"/>
    <property type="match status" value="1"/>
</dbReference>
<reference evidence="18" key="1">
    <citation type="submission" date="2021-01" db="EMBL/GenBank/DDBJ databases">
        <title>A chromosome-scale assembly of European eel, Anguilla anguilla.</title>
        <authorList>
            <person name="Henkel C."/>
            <person name="Jong-Raadsen S.A."/>
            <person name="Dufour S."/>
            <person name="Weltzien F.-A."/>
            <person name="Palstra A.P."/>
            <person name="Pelster B."/>
            <person name="Spaink H.P."/>
            <person name="Van Den Thillart G.E."/>
            <person name="Jansen H."/>
            <person name="Zahm M."/>
            <person name="Klopp C."/>
            <person name="Cedric C."/>
            <person name="Louis A."/>
            <person name="Berthelot C."/>
            <person name="Parey E."/>
            <person name="Roest Crollius H."/>
            <person name="Montfort J."/>
            <person name="Robinson-Rechavi M."/>
            <person name="Bucao C."/>
            <person name="Bouchez O."/>
            <person name="Gislard M."/>
            <person name="Lluch J."/>
            <person name="Milhes M."/>
            <person name="Lampietro C."/>
            <person name="Lopez Roques C."/>
            <person name="Donnadieu C."/>
            <person name="Braasch I."/>
            <person name="Desvignes T."/>
            <person name="Postlethwait J."/>
            <person name="Bobe J."/>
            <person name="Guiguen Y."/>
            <person name="Dirks R."/>
        </authorList>
    </citation>
    <scope>NUCLEOTIDE SEQUENCE</scope>
    <source>
        <strain evidence="18">Tag_6206</strain>
        <tissue evidence="18">Liver</tissue>
    </source>
</reference>
<dbReference type="PROSITE" id="PS00011">
    <property type="entry name" value="GLA_1"/>
    <property type="match status" value="1"/>
</dbReference>
<evidence type="ECO:0000256" key="2">
    <source>
        <dbReference type="ARBA" id="ARBA00022525"/>
    </source>
</evidence>
<dbReference type="Pfam" id="PF00089">
    <property type="entry name" value="Trypsin"/>
    <property type="match status" value="1"/>
</dbReference>
<evidence type="ECO:0000313" key="18">
    <source>
        <dbReference type="EMBL" id="KAG5836933.1"/>
    </source>
</evidence>
<dbReference type="InterPro" id="IPR000294">
    <property type="entry name" value="GLA_domain"/>
</dbReference>
<evidence type="ECO:0000256" key="7">
    <source>
        <dbReference type="ARBA" id="ARBA00022801"/>
    </source>
</evidence>
<dbReference type="GO" id="GO:0005615">
    <property type="term" value="C:extracellular space"/>
    <property type="evidence" value="ECO:0007669"/>
    <property type="project" value="TreeGrafter"/>
</dbReference>
<dbReference type="PROSITE" id="PS00022">
    <property type="entry name" value="EGF_1"/>
    <property type="match status" value="1"/>
</dbReference>
<dbReference type="PRINTS" id="PR00722">
    <property type="entry name" value="CHYMOTRYPSIN"/>
</dbReference>
<evidence type="ECO:0000256" key="6">
    <source>
        <dbReference type="ARBA" id="ARBA00022737"/>
    </source>
</evidence>
<feature type="active site" description="Charge relay system" evidence="11">
    <location>
        <position position="492"/>
    </location>
</feature>
<keyword evidence="6" id="KW-0677">Repeat</keyword>
<evidence type="ECO:0000256" key="8">
    <source>
        <dbReference type="ARBA" id="ARBA00022825"/>
    </source>
</evidence>